<dbReference type="EMBL" id="KZ819363">
    <property type="protein sequence ID" value="PWN44160.1"/>
    <property type="molecule type" value="Genomic_DNA"/>
</dbReference>
<evidence type="ECO:0000259" key="8">
    <source>
        <dbReference type="PROSITE" id="PS50235"/>
    </source>
</evidence>
<feature type="domain" description="USP" evidence="8">
    <location>
        <begin position="395"/>
        <end position="787"/>
    </location>
</feature>
<evidence type="ECO:0000256" key="4">
    <source>
        <dbReference type="ARBA" id="ARBA00022801"/>
    </source>
</evidence>
<evidence type="ECO:0000256" key="6">
    <source>
        <dbReference type="RuleBase" id="RU366025"/>
    </source>
</evidence>
<dbReference type="RefSeq" id="XP_025371320.1">
    <property type="nucleotide sequence ID" value="XM_025513383.1"/>
</dbReference>
<dbReference type="PROSITE" id="PS50235">
    <property type="entry name" value="USP_3"/>
    <property type="match status" value="1"/>
</dbReference>
<dbReference type="GeneID" id="37035253"/>
<feature type="compositionally biased region" description="Low complexity" evidence="7">
    <location>
        <begin position="31"/>
        <end position="41"/>
    </location>
</feature>
<dbReference type="EC" id="3.4.19.12" evidence="6"/>
<comment type="catalytic activity">
    <reaction evidence="1 6">
        <text>Thiol-dependent hydrolysis of ester, thioester, amide, peptide and isopeptide bonds formed by the C-terminal Gly of ubiquitin (a 76-residue protein attached to proteins as an intracellular targeting signal).</text>
        <dbReference type="EC" id="3.4.19.12"/>
    </reaction>
</comment>
<comment type="similarity">
    <text evidence="6">Belongs to the peptidase C19 family.</text>
</comment>
<feature type="compositionally biased region" description="Polar residues" evidence="7">
    <location>
        <begin position="885"/>
        <end position="894"/>
    </location>
</feature>
<dbReference type="GO" id="GO:0006508">
    <property type="term" value="P:proteolysis"/>
    <property type="evidence" value="ECO:0007669"/>
    <property type="project" value="UniProtKB-KW"/>
</dbReference>
<dbReference type="FunCoup" id="A0A316W2Z8">
    <property type="interactions" value="477"/>
</dbReference>
<keyword evidence="5 6" id="KW-0788">Thiol protease</keyword>
<evidence type="ECO:0000313" key="10">
    <source>
        <dbReference type="Proteomes" id="UP000245783"/>
    </source>
</evidence>
<dbReference type="InterPro" id="IPR028889">
    <property type="entry name" value="USP"/>
</dbReference>
<dbReference type="PROSITE" id="PS00972">
    <property type="entry name" value="USP_1"/>
    <property type="match status" value="1"/>
</dbReference>
<feature type="region of interest" description="Disordered" evidence="7">
    <location>
        <begin position="321"/>
        <end position="366"/>
    </location>
</feature>
<reference evidence="9 10" key="1">
    <citation type="journal article" date="2018" name="Mol. Biol. Evol.">
        <title>Broad Genomic Sampling Reveals a Smut Pathogenic Ancestry of the Fungal Clade Ustilaginomycotina.</title>
        <authorList>
            <person name="Kijpornyongpan T."/>
            <person name="Mondo S.J."/>
            <person name="Barry K."/>
            <person name="Sandor L."/>
            <person name="Lee J."/>
            <person name="Lipzen A."/>
            <person name="Pangilinan J."/>
            <person name="LaButti K."/>
            <person name="Hainaut M."/>
            <person name="Henrissat B."/>
            <person name="Grigoriev I.V."/>
            <person name="Spatafora J.W."/>
            <person name="Aime M.C."/>
        </authorList>
    </citation>
    <scope>NUCLEOTIDE SEQUENCE [LARGE SCALE GENOMIC DNA]</scope>
    <source>
        <strain evidence="9 10">MCA 4658</strain>
    </source>
</reference>
<feature type="compositionally biased region" description="Polar residues" evidence="7">
    <location>
        <begin position="332"/>
        <end position="354"/>
    </location>
</feature>
<evidence type="ECO:0000256" key="7">
    <source>
        <dbReference type="SAM" id="MobiDB-lite"/>
    </source>
</evidence>
<name>A0A316W2Z8_9BASI</name>
<keyword evidence="10" id="KW-1185">Reference proteome</keyword>
<evidence type="ECO:0000256" key="2">
    <source>
        <dbReference type="ARBA" id="ARBA00022670"/>
    </source>
</evidence>
<dbReference type="InterPro" id="IPR001394">
    <property type="entry name" value="Peptidase_C19_UCH"/>
</dbReference>
<evidence type="ECO:0000256" key="5">
    <source>
        <dbReference type="ARBA" id="ARBA00022807"/>
    </source>
</evidence>
<dbReference type="InterPro" id="IPR038765">
    <property type="entry name" value="Papain-like_cys_pep_sf"/>
</dbReference>
<dbReference type="PROSITE" id="PS00973">
    <property type="entry name" value="USP_2"/>
    <property type="match status" value="1"/>
</dbReference>
<dbReference type="GO" id="GO:0016579">
    <property type="term" value="P:protein deubiquitination"/>
    <property type="evidence" value="ECO:0007669"/>
    <property type="project" value="InterPro"/>
</dbReference>
<dbReference type="GO" id="GO:0005829">
    <property type="term" value="C:cytosol"/>
    <property type="evidence" value="ECO:0007669"/>
    <property type="project" value="TreeGrafter"/>
</dbReference>
<feature type="region of interest" description="Disordered" evidence="7">
    <location>
        <begin position="175"/>
        <end position="194"/>
    </location>
</feature>
<keyword evidence="3 6" id="KW-0833">Ubl conjugation pathway</keyword>
<feature type="region of interest" description="Disordered" evidence="7">
    <location>
        <begin position="794"/>
        <end position="894"/>
    </location>
</feature>
<evidence type="ECO:0000256" key="3">
    <source>
        <dbReference type="ARBA" id="ARBA00022786"/>
    </source>
</evidence>
<dbReference type="SUPFAM" id="SSF54001">
    <property type="entry name" value="Cysteine proteinases"/>
    <property type="match status" value="1"/>
</dbReference>
<evidence type="ECO:0000256" key="1">
    <source>
        <dbReference type="ARBA" id="ARBA00000707"/>
    </source>
</evidence>
<keyword evidence="2 6" id="KW-0645">Protease</keyword>
<proteinExistence type="inferred from homology"/>
<dbReference type="Proteomes" id="UP000245783">
    <property type="component" value="Unassembled WGS sequence"/>
</dbReference>
<dbReference type="GO" id="GO:0004843">
    <property type="term" value="F:cysteine-type deubiquitinase activity"/>
    <property type="evidence" value="ECO:0007669"/>
    <property type="project" value="UniProtKB-UniRule"/>
</dbReference>
<feature type="compositionally biased region" description="Low complexity" evidence="7">
    <location>
        <begin position="844"/>
        <end position="858"/>
    </location>
</feature>
<sequence>MATTSVAGPSAAVYTASNPDSSDFRRSGFVLPSSSRSLLSPYEDQDGEAGVAFSPHSRLDVPARSLPSSSSSVSPRTQQRRRNNVAAGSAQASRSANSNGRSLGADSSPPSPDGSSQPERSHNAGQQDDTHRTLDGSAQIARHGRHRASSTRRGSSSLAFLQPLAHTAGPTIFLSNTRPHAPTAPGVSLHSSLSPSLPQTAFPLHRHQRASRAPASLTSANLAVAAQTSTVVAADQQNVDFTAASEYVPSASNLPSSATANDSKAASSTSDATATATSPSASIASLPKAPAWGAPKNWATLASGSGSSQSLAYTATPSSSSAVATPITSTAGSPDTSRQPSINGSVHPSSSQHLASRRSTSRPPVLTERQARLQTLEARLRAAESVFAAPLTAPRGMINKGNFCFANAILQVLVYCAPFVNLFTLVGTEVPPDFSNSTPLMEAIIQFLREFHPVPSGAPPSAQALDTSEPFVPDFVYDAMRLTKRFDTMRRGHQEDAEEFLGFLLDTLHEELLSALRKLEARAGALMASVAAEENSVAGEDDVGAEERVLRRPVSPGEEGWMEVGTKGRVAHTRTTATSDSPITRIFGGKLRSVLRTPGMKDSVTLEPYQPLQLDIAPAHIHTLSDALKSLVEPEIIPGVWSPARGAQVDATKTVCIESLPPVLVLHLKRFVYEAGEVRKNSKELEFSTQLEVAEEVVALSRRAEAKRRYRLFGVVYHHGRFASGGHYTVDVLRQDGNEWLHIDDVLWSACPPPGGSSSSVSASSTAPQAASRTHEGVPYLLFYAREDSLPQSALAQVDGDSSKKTTSRPVVNGMRHQRTVSGGDGKQRQVNGSATPRVHAQSPATATGAPLPEAAAAPKKRVVPGAAPPPAKSAVKKHPKQDGISVNGNAIVP</sequence>
<dbReference type="InParanoid" id="A0A316W2Z8"/>
<dbReference type="InterPro" id="IPR050164">
    <property type="entry name" value="Peptidase_C19"/>
</dbReference>
<dbReference type="CDD" id="cd02257">
    <property type="entry name" value="Peptidase_C19"/>
    <property type="match status" value="1"/>
</dbReference>
<dbReference type="PANTHER" id="PTHR24006">
    <property type="entry name" value="UBIQUITIN CARBOXYL-TERMINAL HYDROLASE"/>
    <property type="match status" value="1"/>
</dbReference>
<accession>A0A316W2Z8</accession>
<feature type="compositionally biased region" description="Polar residues" evidence="7">
    <location>
        <begin position="90"/>
        <end position="101"/>
    </location>
</feature>
<feature type="compositionally biased region" description="Low complexity" evidence="7">
    <location>
        <begin position="64"/>
        <end position="77"/>
    </location>
</feature>
<feature type="region of interest" description="Disordered" evidence="7">
    <location>
        <begin position="250"/>
        <end position="285"/>
    </location>
</feature>
<dbReference type="PANTHER" id="PTHR24006:SF687">
    <property type="entry name" value="UBIQUITIN CARBOXYL-TERMINAL HYDROLASE 10"/>
    <property type="match status" value="1"/>
</dbReference>
<dbReference type="OrthoDB" id="429671at2759"/>
<dbReference type="Pfam" id="PF00443">
    <property type="entry name" value="UCH"/>
    <property type="match status" value="1"/>
</dbReference>
<dbReference type="Gene3D" id="3.90.70.10">
    <property type="entry name" value="Cysteine proteinases"/>
    <property type="match status" value="1"/>
</dbReference>
<keyword evidence="4 6" id="KW-0378">Hydrolase</keyword>
<protein>
    <recommendedName>
        <fullName evidence="6">Ubiquitin carboxyl-terminal hydrolase</fullName>
        <ecNumber evidence="6">3.4.19.12</ecNumber>
    </recommendedName>
</protein>
<feature type="compositionally biased region" description="Low complexity" evidence="7">
    <location>
        <begin position="256"/>
        <end position="285"/>
    </location>
</feature>
<feature type="compositionally biased region" description="Low complexity" evidence="7">
    <location>
        <begin position="321"/>
        <end position="331"/>
    </location>
</feature>
<dbReference type="STRING" id="1522189.A0A316W2Z8"/>
<evidence type="ECO:0000313" key="9">
    <source>
        <dbReference type="EMBL" id="PWN44160.1"/>
    </source>
</evidence>
<gene>
    <name evidence="9" type="ORF">IE81DRAFT_321560</name>
</gene>
<dbReference type="InterPro" id="IPR018200">
    <property type="entry name" value="USP_CS"/>
</dbReference>
<feature type="region of interest" description="Disordered" evidence="7">
    <location>
        <begin position="1"/>
        <end position="156"/>
    </location>
</feature>
<dbReference type="GO" id="GO:0005634">
    <property type="term" value="C:nucleus"/>
    <property type="evidence" value="ECO:0007669"/>
    <property type="project" value="TreeGrafter"/>
</dbReference>
<dbReference type="AlphaFoldDB" id="A0A316W2Z8"/>
<organism evidence="9 10">
    <name type="scientific">Ceraceosorus guamensis</name>
    <dbReference type="NCBI Taxonomy" id="1522189"/>
    <lineage>
        <taxon>Eukaryota</taxon>
        <taxon>Fungi</taxon>
        <taxon>Dikarya</taxon>
        <taxon>Basidiomycota</taxon>
        <taxon>Ustilaginomycotina</taxon>
        <taxon>Exobasidiomycetes</taxon>
        <taxon>Ceraceosorales</taxon>
        <taxon>Ceraceosoraceae</taxon>
        <taxon>Ceraceosorus</taxon>
    </lineage>
</organism>